<evidence type="ECO:0000313" key="16">
    <source>
        <dbReference type="Proteomes" id="UP001204851"/>
    </source>
</evidence>
<comment type="subcellular location">
    <subcellularLocation>
        <location evidence="1">Cell inner membrane</location>
    </subcellularLocation>
</comment>
<evidence type="ECO:0000256" key="2">
    <source>
        <dbReference type="ARBA" id="ARBA00008467"/>
    </source>
</evidence>
<dbReference type="Pfam" id="PF00109">
    <property type="entry name" value="ketoacyl-synt"/>
    <property type="match status" value="1"/>
</dbReference>
<keyword evidence="5" id="KW-0997">Cell inner membrane</keyword>
<dbReference type="InterPro" id="IPR014031">
    <property type="entry name" value="Ketoacyl_synth_C"/>
</dbReference>
<keyword evidence="8" id="KW-1133">Transmembrane helix</keyword>
<evidence type="ECO:0000256" key="11">
    <source>
        <dbReference type="ARBA" id="ARBA00039445"/>
    </source>
</evidence>
<gene>
    <name evidence="15" type="ORF">M0L44_04760</name>
</gene>
<sequence length="420" mass="43089">MTPVLVTGLGMLSPLGADVASSFEAAVLARSAIVRAPVSLTAGIPDLLVAPVAVEPAQRLERKLLSGDRATQMALVAAEEAMRDAGLSDGPPDGRRFGVFAGIGFGGAHTLDGLYSRYFAALHGPEAGRRGATVMHPLSVPRMMANGPMAAVSMRYGLRGMGNTYSVACASSAIAAGEALRAIEHGYLDAAIVIGTEAMLTPGSLVAWNALRVMASCDPVDPATSCRPFAADRSGFVLGEGAAALVLESRSHAQTRGAARVHAQLCGYGSSSDAGHLTAPSVDGQVAAMQQALAHAGLQPADIHYLNAHGTATEAGDVIESQSIVEVFGAHTPKLPVSSTKAVHGHLIGAGGALEFALALRALATGTIPPTAHLHQPDPRCPLNHVAVTARRNAHMEAVMSNSFAFGGSNACLVARRWAD</sequence>
<evidence type="ECO:0000256" key="13">
    <source>
        <dbReference type="RuleBase" id="RU003694"/>
    </source>
</evidence>
<evidence type="ECO:0000256" key="5">
    <source>
        <dbReference type="ARBA" id="ARBA00022519"/>
    </source>
</evidence>
<keyword evidence="6 13" id="KW-0808">Transferase</keyword>
<evidence type="ECO:0000256" key="7">
    <source>
        <dbReference type="ARBA" id="ARBA00022692"/>
    </source>
</evidence>
<name>A0ABT1BJE5_9BURK</name>
<evidence type="ECO:0000259" key="14">
    <source>
        <dbReference type="PROSITE" id="PS52004"/>
    </source>
</evidence>
<dbReference type="CDD" id="cd00834">
    <property type="entry name" value="KAS_I_II"/>
    <property type="match status" value="1"/>
</dbReference>
<accession>A0ABT1BJE5</accession>
<evidence type="ECO:0000256" key="12">
    <source>
        <dbReference type="ARBA" id="ARBA00041756"/>
    </source>
</evidence>
<dbReference type="InterPro" id="IPR014030">
    <property type="entry name" value="Ketoacyl_synth_N"/>
</dbReference>
<reference evidence="15 16" key="1">
    <citation type="submission" date="2022-06" db="EMBL/GenBank/DDBJ databases">
        <title>Ideonella sp. NS12-5 Genome sequencing and assembly.</title>
        <authorList>
            <person name="Jung Y."/>
        </authorList>
    </citation>
    <scope>NUCLEOTIDE SEQUENCE [LARGE SCALE GENOMIC DNA]</scope>
    <source>
        <strain evidence="15 16">NS12-5</strain>
    </source>
</reference>
<dbReference type="InterPro" id="IPR020841">
    <property type="entry name" value="PKS_Beta-ketoAc_synthase_dom"/>
</dbReference>
<keyword evidence="3" id="KW-0536">Nodulation</keyword>
<proteinExistence type="inferred from homology"/>
<organism evidence="15 16">
    <name type="scientific">Ideonella oryzae</name>
    <dbReference type="NCBI Taxonomy" id="2937441"/>
    <lineage>
        <taxon>Bacteria</taxon>
        <taxon>Pseudomonadati</taxon>
        <taxon>Pseudomonadota</taxon>
        <taxon>Betaproteobacteria</taxon>
        <taxon>Burkholderiales</taxon>
        <taxon>Sphaerotilaceae</taxon>
        <taxon>Ideonella</taxon>
    </lineage>
</organism>
<evidence type="ECO:0000256" key="6">
    <source>
        <dbReference type="ARBA" id="ARBA00022679"/>
    </source>
</evidence>
<keyword evidence="4" id="KW-1003">Cell membrane</keyword>
<evidence type="ECO:0000313" key="15">
    <source>
        <dbReference type="EMBL" id="MCO5976039.1"/>
    </source>
</evidence>
<dbReference type="SUPFAM" id="SSF53901">
    <property type="entry name" value="Thiolase-like"/>
    <property type="match status" value="2"/>
</dbReference>
<evidence type="ECO:0000256" key="3">
    <source>
        <dbReference type="ARBA" id="ARBA00022458"/>
    </source>
</evidence>
<dbReference type="InterPro" id="IPR016039">
    <property type="entry name" value="Thiolase-like"/>
</dbReference>
<keyword evidence="7" id="KW-0812">Transmembrane</keyword>
<comment type="function">
    <text evidence="10">Proposed to synthesize NOD factor fatty acyl chain. Involved in the synthesis of a highly unsaturated fatty acid moiety, which forms part of a lipo-oligosaccharide that is responsible for host specificity.</text>
</comment>
<protein>
    <recommendedName>
        <fullName evidence="11">Nodulation protein E</fullName>
    </recommendedName>
    <alternativeName>
        <fullName evidence="12">Host-specificity of nodulation protein B</fullName>
    </alternativeName>
</protein>
<evidence type="ECO:0000256" key="1">
    <source>
        <dbReference type="ARBA" id="ARBA00004533"/>
    </source>
</evidence>
<keyword evidence="9" id="KW-0472">Membrane</keyword>
<feature type="domain" description="Ketosynthase family 3 (KS3)" evidence="14">
    <location>
        <begin position="1"/>
        <end position="417"/>
    </location>
</feature>
<dbReference type="SMART" id="SM00825">
    <property type="entry name" value="PKS_KS"/>
    <property type="match status" value="1"/>
</dbReference>
<keyword evidence="16" id="KW-1185">Reference proteome</keyword>
<dbReference type="PANTHER" id="PTHR11712">
    <property type="entry name" value="POLYKETIDE SYNTHASE-RELATED"/>
    <property type="match status" value="1"/>
</dbReference>
<evidence type="ECO:0000256" key="10">
    <source>
        <dbReference type="ARBA" id="ARBA00037576"/>
    </source>
</evidence>
<evidence type="ECO:0000256" key="9">
    <source>
        <dbReference type="ARBA" id="ARBA00023136"/>
    </source>
</evidence>
<evidence type="ECO:0000256" key="4">
    <source>
        <dbReference type="ARBA" id="ARBA00022475"/>
    </source>
</evidence>
<dbReference type="RefSeq" id="WP_252768512.1">
    <property type="nucleotide sequence ID" value="NZ_JAMXMC010000002.1"/>
</dbReference>
<dbReference type="PROSITE" id="PS52004">
    <property type="entry name" value="KS3_2"/>
    <property type="match status" value="1"/>
</dbReference>
<dbReference type="PANTHER" id="PTHR11712:SF352">
    <property type="entry name" value="3-OXOACYL-[ACYL-CARRIER-PROTEIN] SYNTHASE"/>
    <property type="match status" value="1"/>
</dbReference>
<dbReference type="Proteomes" id="UP001204851">
    <property type="component" value="Unassembled WGS sequence"/>
</dbReference>
<dbReference type="Gene3D" id="3.40.47.10">
    <property type="match status" value="1"/>
</dbReference>
<dbReference type="InterPro" id="IPR000794">
    <property type="entry name" value="Beta-ketoacyl_synthase"/>
</dbReference>
<comment type="caution">
    <text evidence="15">The sequence shown here is derived from an EMBL/GenBank/DDBJ whole genome shotgun (WGS) entry which is preliminary data.</text>
</comment>
<dbReference type="EMBL" id="JAMXMC010000002">
    <property type="protein sequence ID" value="MCO5976039.1"/>
    <property type="molecule type" value="Genomic_DNA"/>
</dbReference>
<comment type="similarity">
    <text evidence="2 13">Belongs to the thiolase-like superfamily. Beta-ketoacyl-ACP synthases family.</text>
</comment>
<evidence type="ECO:0000256" key="8">
    <source>
        <dbReference type="ARBA" id="ARBA00022989"/>
    </source>
</evidence>
<dbReference type="Pfam" id="PF02801">
    <property type="entry name" value="Ketoacyl-synt_C"/>
    <property type="match status" value="1"/>
</dbReference>